<dbReference type="GO" id="GO:0008982">
    <property type="term" value="F:protein-N(PI)-phosphohistidine-sugar phosphotransferase activity"/>
    <property type="evidence" value="ECO:0007669"/>
    <property type="project" value="InterPro"/>
</dbReference>
<dbReference type="GO" id="GO:0016301">
    <property type="term" value="F:kinase activity"/>
    <property type="evidence" value="ECO:0007669"/>
    <property type="project" value="TreeGrafter"/>
</dbReference>
<keyword evidence="3" id="KW-1185">Reference proteome</keyword>
<feature type="modified residue" description="Phosphohistidine; by HPr" evidence="1">
    <location>
        <position position="40"/>
    </location>
</feature>
<dbReference type="OrthoDB" id="7065254at2"/>
<proteinExistence type="predicted"/>
<dbReference type="InterPro" id="IPR036665">
    <property type="entry name" value="PTS_IIA_glucitol/sorbitol_sf"/>
</dbReference>
<dbReference type="Proteomes" id="UP000233440">
    <property type="component" value="Unassembled WGS sequence"/>
</dbReference>
<dbReference type="PANTHER" id="PTHR40398:SF1">
    <property type="entry name" value="PTS SYSTEM GLUCITOL_SORBITOL-SPECIFIC EIIA COMPONENT"/>
    <property type="match status" value="1"/>
</dbReference>
<accession>A0A2N3LNZ7</accession>
<dbReference type="InterPro" id="IPR004716">
    <property type="entry name" value="PTS_IIA_glucitol/sorbitol-sp"/>
</dbReference>
<dbReference type="EMBL" id="PIQO01000002">
    <property type="protein sequence ID" value="PKR86315.1"/>
    <property type="molecule type" value="Genomic_DNA"/>
</dbReference>
<dbReference type="PROSITE" id="PS51097">
    <property type="entry name" value="PTS_EIIA_TYPE_5"/>
    <property type="match status" value="1"/>
</dbReference>
<dbReference type="AlphaFoldDB" id="A0A2N3LNZ7"/>
<gene>
    <name evidence="2" type="ORF">CWO92_04240</name>
</gene>
<organism evidence="2 3">
    <name type="scientific">Heyndrickxia camelliae</name>
    <dbReference type="NCBI Taxonomy" id="1707093"/>
    <lineage>
        <taxon>Bacteria</taxon>
        <taxon>Bacillati</taxon>
        <taxon>Bacillota</taxon>
        <taxon>Bacilli</taxon>
        <taxon>Bacillales</taxon>
        <taxon>Bacillaceae</taxon>
        <taxon>Heyndrickxia</taxon>
    </lineage>
</organism>
<evidence type="ECO:0000313" key="3">
    <source>
        <dbReference type="Proteomes" id="UP000233440"/>
    </source>
</evidence>
<evidence type="ECO:0000313" key="2">
    <source>
        <dbReference type="EMBL" id="PKR86315.1"/>
    </source>
</evidence>
<protein>
    <submittedName>
        <fullName evidence="2">PTS sorbitol transporter subunit IIA</fullName>
    </submittedName>
</protein>
<reference evidence="2 3" key="1">
    <citation type="submission" date="2017-11" db="EMBL/GenBank/DDBJ databases">
        <title>Bacillus camelliae sp. nov., isolated from pu'er tea.</title>
        <authorList>
            <person name="Niu L."/>
        </authorList>
    </citation>
    <scope>NUCLEOTIDE SEQUENCE [LARGE SCALE GENOMIC DNA]</scope>
    <source>
        <strain evidence="2 3">7578-1</strain>
    </source>
</reference>
<dbReference type="PANTHER" id="PTHR40398">
    <property type="entry name" value="PTS SYSTEM GLUCITOL/SORBITOL-SPECIFIC EIIA COMPONENT"/>
    <property type="match status" value="1"/>
</dbReference>
<dbReference type="RefSeq" id="WP_101352953.1">
    <property type="nucleotide sequence ID" value="NZ_PIQO01000002.1"/>
</dbReference>
<dbReference type="Gene3D" id="2.40.33.40">
    <property type="entry name" value="Phosphotransferase system, glucitol/sorbitol-specific IIA component"/>
    <property type="match status" value="1"/>
</dbReference>
<evidence type="ECO:0000256" key="1">
    <source>
        <dbReference type="PROSITE-ProRule" id="PRU00420"/>
    </source>
</evidence>
<sequence>MTQSTVQEIGILVPSFQEDKIVILFGPSAPAELREISVIHAFNELGEEPLKVGGTLTFDDETFTITAVGSLANQNFKELGHISIYFQEHEGEVLPGAVFASPSRFPTIKEGTIISIK</sequence>
<dbReference type="Pfam" id="PF03829">
    <property type="entry name" value="PTSIIA_gutA"/>
    <property type="match status" value="1"/>
</dbReference>
<dbReference type="GO" id="GO:0009401">
    <property type="term" value="P:phosphoenolpyruvate-dependent sugar phosphotransferase system"/>
    <property type="evidence" value="ECO:0007669"/>
    <property type="project" value="InterPro"/>
</dbReference>
<name>A0A2N3LNZ7_9BACI</name>
<dbReference type="GO" id="GO:0005737">
    <property type="term" value="C:cytoplasm"/>
    <property type="evidence" value="ECO:0007669"/>
    <property type="project" value="InterPro"/>
</dbReference>
<comment type="caution">
    <text evidence="2">The sequence shown here is derived from an EMBL/GenBank/DDBJ whole genome shotgun (WGS) entry which is preliminary data.</text>
</comment>
<dbReference type="SUPFAM" id="SSF141530">
    <property type="entry name" value="PTSIIA/GutA-like"/>
    <property type="match status" value="1"/>
</dbReference>